<dbReference type="RefSeq" id="WP_073140930.1">
    <property type="nucleotide sequence ID" value="NZ_FQUV01000002.1"/>
</dbReference>
<dbReference type="Pfam" id="PF14220">
    <property type="entry name" value="DUF4329"/>
    <property type="match status" value="1"/>
</dbReference>
<dbReference type="STRING" id="1486859.SAMN05444273_102157"/>
<evidence type="ECO:0000313" key="4">
    <source>
        <dbReference type="Proteomes" id="UP000184144"/>
    </source>
</evidence>
<accession>A0A1M4V7V3</accession>
<dbReference type="OrthoDB" id="7850904at2"/>
<name>A0A1M4V7V3_9RHOB</name>
<evidence type="ECO:0000313" key="3">
    <source>
        <dbReference type="EMBL" id="SHE65066.1"/>
    </source>
</evidence>
<gene>
    <name evidence="3" type="ORF">SAMN05444273_102157</name>
</gene>
<keyword evidence="1" id="KW-0732">Signal</keyword>
<feature type="signal peptide" evidence="1">
    <location>
        <begin position="1"/>
        <end position="20"/>
    </location>
</feature>
<reference evidence="4" key="1">
    <citation type="submission" date="2016-11" db="EMBL/GenBank/DDBJ databases">
        <authorList>
            <person name="Varghese N."/>
            <person name="Submissions S."/>
        </authorList>
    </citation>
    <scope>NUCLEOTIDE SEQUENCE [LARGE SCALE GENOMIC DNA]</scope>
    <source>
        <strain evidence="4">DSM 100566</strain>
    </source>
</reference>
<feature type="chain" id="PRO_5012635164" description="DUF4329 domain-containing protein" evidence="1">
    <location>
        <begin position="21"/>
        <end position="182"/>
    </location>
</feature>
<keyword evidence="4" id="KW-1185">Reference proteome</keyword>
<dbReference type="Proteomes" id="UP000184144">
    <property type="component" value="Unassembled WGS sequence"/>
</dbReference>
<organism evidence="3 4">
    <name type="scientific">Litoreibacter ascidiaceicola</name>
    <dbReference type="NCBI Taxonomy" id="1486859"/>
    <lineage>
        <taxon>Bacteria</taxon>
        <taxon>Pseudomonadati</taxon>
        <taxon>Pseudomonadota</taxon>
        <taxon>Alphaproteobacteria</taxon>
        <taxon>Rhodobacterales</taxon>
        <taxon>Roseobacteraceae</taxon>
        <taxon>Litoreibacter</taxon>
    </lineage>
</organism>
<feature type="domain" description="DUF4329" evidence="2">
    <location>
        <begin position="33"/>
        <end position="148"/>
    </location>
</feature>
<evidence type="ECO:0000256" key="1">
    <source>
        <dbReference type="SAM" id="SignalP"/>
    </source>
</evidence>
<dbReference type="EMBL" id="FQUV01000002">
    <property type="protein sequence ID" value="SHE65066.1"/>
    <property type="molecule type" value="Genomic_DNA"/>
</dbReference>
<protein>
    <recommendedName>
        <fullName evidence="2">DUF4329 domain-containing protein</fullName>
    </recommendedName>
</protein>
<sequence length="182" mass="20370">MIYIALSLSALLFFTNLAGADTRRFAEDEQLRAAARQILTGLQSRSFKTGREFCGLLGRNEDGAIVSTRPRKGNADNCLPNEFRGRGITALASYHTHGAYDHEADSEVPSFEDLSADIGEGLIGFIATPGGRLWVNLPHRSMSFQLCGLRCLPQDRHFHAGDWGLIRDKYTLRQLKQRQQLY</sequence>
<dbReference type="AlphaFoldDB" id="A0A1M4V7V3"/>
<evidence type="ECO:0000259" key="2">
    <source>
        <dbReference type="Pfam" id="PF14220"/>
    </source>
</evidence>
<proteinExistence type="predicted"/>
<dbReference type="InterPro" id="IPR025479">
    <property type="entry name" value="DUF4329"/>
</dbReference>